<proteinExistence type="predicted"/>
<dbReference type="SUPFAM" id="SSF142906">
    <property type="entry name" value="YjbR-like"/>
    <property type="match status" value="1"/>
</dbReference>
<dbReference type="GO" id="GO:0003677">
    <property type="term" value="F:DNA binding"/>
    <property type="evidence" value="ECO:0007669"/>
    <property type="project" value="UniProtKB-KW"/>
</dbReference>
<dbReference type="InterPro" id="IPR038056">
    <property type="entry name" value="YjbR-like_sf"/>
</dbReference>
<evidence type="ECO:0000313" key="1">
    <source>
        <dbReference type="EMBL" id="MBY8822171.1"/>
    </source>
</evidence>
<organism evidence="1 2">
    <name type="scientific">Sphingomonas colocasiae</name>
    <dbReference type="NCBI Taxonomy" id="1848973"/>
    <lineage>
        <taxon>Bacteria</taxon>
        <taxon>Pseudomonadati</taxon>
        <taxon>Pseudomonadota</taxon>
        <taxon>Alphaproteobacteria</taxon>
        <taxon>Sphingomonadales</taxon>
        <taxon>Sphingomonadaceae</taxon>
        <taxon>Sphingomonas</taxon>
    </lineage>
</organism>
<dbReference type="RefSeq" id="WP_222989274.1">
    <property type="nucleotide sequence ID" value="NZ_JAINVV010000004.1"/>
</dbReference>
<protein>
    <submittedName>
        <fullName evidence="1">MmcQ/YjbR family DNA-binding protein</fullName>
    </submittedName>
</protein>
<evidence type="ECO:0000313" key="2">
    <source>
        <dbReference type="Proteomes" id="UP000706039"/>
    </source>
</evidence>
<gene>
    <name evidence="1" type="ORF">K7G82_07715</name>
</gene>
<dbReference type="Proteomes" id="UP000706039">
    <property type="component" value="Unassembled WGS sequence"/>
</dbReference>
<accession>A0ABS7PLL2</accession>
<sequence length="113" mass="12578">MSLDWDGVVAFALSLPGTELSTSYGKPAVKTNGRAFVAPGREAGSFCLMIDLDTVEMLMETDPDTYWQTPHYAGWPAILVRYDSADPERVRAMITQAHGWNAARPKPRPRRKP</sequence>
<name>A0ABS7PLL2_9SPHN</name>
<reference evidence="1 2" key="1">
    <citation type="submission" date="2021-08" db="EMBL/GenBank/DDBJ databases">
        <authorList>
            <person name="Tuo L."/>
        </authorList>
    </citation>
    <scope>NUCLEOTIDE SEQUENCE [LARGE SCALE GENOMIC DNA]</scope>
    <source>
        <strain evidence="1 2">JCM 31229</strain>
    </source>
</reference>
<dbReference type="InterPro" id="IPR058532">
    <property type="entry name" value="YjbR/MT2646/Rv2570-like"/>
</dbReference>
<comment type="caution">
    <text evidence="1">The sequence shown here is derived from an EMBL/GenBank/DDBJ whole genome shotgun (WGS) entry which is preliminary data.</text>
</comment>
<keyword evidence="2" id="KW-1185">Reference proteome</keyword>
<dbReference type="Pfam" id="PF04237">
    <property type="entry name" value="YjbR"/>
    <property type="match status" value="1"/>
</dbReference>
<dbReference type="EMBL" id="JAINVV010000004">
    <property type="protein sequence ID" value="MBY8822171.1"/>
    <property type="molecule type" value="Genomic_DNA"/>
</dbReference>
<keyword evidence="1" id="KW-0238">DNA-binding</keyword>